<feature type="transmembrane region" description="Helical" evidence="8">
    <location>
        <begin position="74"/>
        <end position="93"/>
    </location>
</feature>
<feature type="transmembrane region" description="Helical" evidence="8">
    <location>
        <begin position="314"/>
        <end position="340"/>
    </location>
</feature>
<sequence>MIASPLMLMTVILPLASLFLAIRPQWQTIYRYSLPLLPLPAILAGLMAELHHWLELPWLLIGGLWGLDELRQTFLLLTSVLWATAGIFAVGYLETRKLRPFCLFWALTLTGNLGLIISVDLASFYSFFALMTFAAYGLVVHERTDEANRAGRVYLAMAVAGEMALLTGLLMAAHQAGSTLLTELPGAIAESDRSGMIIALLVSGFGVKAGLPFLHFWLPLAHPVAPTPASAVLSGAMIKAGLLGWLVTLPFGELSLPAWSNTLVVLGAIGALGGAALGLKQVRPKTVLAYSSISQMGLITLMVGAAMANMEQAATLFSVIALYALHHGLAKGCLFLSTAVELPTQRRFRWTLWLLIALPGFSLAGLPFTSGAAAKLAMKAELKLEQYDFAVAEYLPLIMTAGAVATMLLIWRFIWTLHQSARRGHNHPFKWLGWVAATVCSLVGFWFLPGARSEAGHSWFVLTPGELWSLCWPIVVATAIAAVGWFTRGRNGSDLG</sequence>
<evidence type="ECO:0000256" key="1">
    <source>
        <dbReference type="ARBA" id="ARBA00004651"/>
    </source>
</evidence>
<accession>A0A1I4ZMG9</accession>
<feature type="transmembrane region" description="Helical" evidence="8">
    <location>
        <begin position="6"/>
        <end position="22"/>
    </location>
</feature>
<dbReference type="PANTHER" id="PTHR42682:SF4">
    <property type="entry name" value="NADH-UBIQUINONE_PLASTOQUINONE"/>
    <property type="match status" value="1"/>
</dbReference>
<feature type="transmembrane region" description="Helical" evidence="8">
    <location>
        <begin position="34"/>
        <end position="54"/>
    </location>
</feature>
<keyword evidence="5" id="KW-0560">Oxidoreductase</keyword>
<protein>
    <submittedName>
        <fullName evidence="10">Formate hydrogenlyase subunit 3/Multisubunit Na+/H+ antiporter, MnhD subunit</fullName>
    </submittedName>
</protein>
<dbReference type="GO" id="GO:0005886">
    <property type="term" value="C:plasma membrane"/>
    <property type="evidence" value="ECO:0007669"/>
    <property type="project" value="UniProtKB-SubCell"/>
</dbReference>
<dbReference type="GO" id="GO:0016829">
    <property type="term" value="F:lyase activity"/>
    <property type="evidence" value="ECO:0007669"/>
    <property type="project" value="UniProtKB-KW"/>
</dbReference>
<dbReference type="Pfam" id="PF00361">
    <property type="entry name" value="Proton_antipo_M"/>
    <property type="match status" value="1"/>
</dbReference>
<keyword evidence="11" id="KW-1185">Reference proteome</keyword>
<dbReference type="GO" id="GO:0016491">
    <property type="term" value="F:oxidoreductase activity"/>
    <property type="evidence" value="ECO:0007669"/>
    <property type="project" value="UniProtKB-KW"/>
</dbReference>
<feature type="transmembrane region" description="Helical" evidence="8">
    <location>
        <begin position="258"/>
        <end position="279"/>
    </location>
</feature>
<comment type="subcellular location">
    <subcellularLocation>
        <location evidence="1">Cell membrane</location>
        <topology evidence="1">Multi-pass membrane protein</topology>
    </subcellularLocation>
    <subcellularLocation>
        <location evidence="7">Membrane</location>
        <topology evidence="7">Multi-pass membrane protein</topology>
    </subcellularLocation>
</comment>
<feature type="transmembrane region" description="Helical" evidence="8">
    <location>
        <begin position="196"/>
        <end position="218"/>
    </location>
</feature>
<dbReference type="OrthoDB" id="9768329at2"/>
<keyword evidence="10" id="KW-0456">Lyase</keyword>
<dbReference type="PRINTS" id="PR01437">
    <property type="entry name" value="NUOXDRDTASE4"/>
</dbReference>
<organism evidence="10 11">
    <name type="scientific">Marinobacter pelagius</name>
    <dbReference type="NCBI Taxonomy" id="379482"/>
    <lineage>
        <taxon>Bacteria</taxon>
        <taxon>Pseudomonadati</taxon>
        <taxon>Pseudomonadota</taxon>
        <taxon>Gammaproteobacteria</taxon>
        <taxon>Pseudomonadales</taxon>
        <taxon>Marinobacteraceae</taxon>
        <taxon>Marinobacter</taxon>
    </lineage>
</organism>
<feature type="transmembrane region" description="Helical" evidence="8">
    <location>
        <begin position="286"/>
        <end position="308"/>
    </location>
</feature>
<dbReference type="Proteomes" id="UP000199339">
    <property type="component" value="Unassembled WGS sequence"/>
</dbReference>
<evidence type="ECO:0000256" key="8">
    <source>
        <dbReference type="SAM" id="Phobius"/>
    </source>
</evidence>
<dbReference type="AlphaFoldDB" id="A0A1I4ZMG9"/>
<evidence type="ECO:0000256" key="5">
    <source>
        <dbReference type="ARBA" id="ARBA00023002"/>
    </source>
</evidence>
<feature type="transmembrane region" description="Helical" evidence="8">
    <location>
        <begin position="124"/>
        <end position="141"/>
    </location>
</feature>
<evidence type="ECO:0000256" key="3">
    <source>
        <dbReference type="ARBA" id="ARBA00022692"/>
    </source>
</evidence>
<evidence type="ECO:0000256" key="6">
    <source>
        <dbReference type="ARBA" id="ARBA00023136"/>
    </source>
</evidence>
<evidence type="ECO:0000256" key="2">
    <source>
        <dbReference type="ARBA" id="ARBA00022475"/>
    </source>
</evidence>
<dbReference type="GO" id="GO:0042773">
    <property type="term" value="P:ATP synthesis coupled electron transport"/>
    <property type="evidence" value="ECO:0007669"/>
    <property type="project" value="InterPro"/>
</dbReference>
<feature type="transmembrane region" description="Helical" evidence="8">
    <location>
        <begin position="429"/>
        <end position="447"/>
    </location>
</feature>
<keyword evidence="2" id="KW-1003">Cell membrane</keyword>
<proteinExistence type="predicted"/>
<keyword evidence="4 8" id="KW-1133">Transmembrane helix</keyword>
<keyword evidence="3 7" id="KW-0812">Transmembrane</keyword>
<evidence type="ECO:0000313" key="11">
    <source>
        <dbReference type="Proteomes" id="UP000199339"/>
    </source>
</evidence>
<dbReference type="GO" id="GO:0008137">
    <property type="term" value="F:NADH dehydrogenase (ubiquinone) activity"/>
    <property type="evidence" value="ECO:0007669"/>
    <property type="project" value="InterPro"/>
</dbReference>
<feature type="transmembrane region" description="Helical" evidence="8">
    <location>
        <begin position="230"/>
        <end position="252"/>
    </location>
</feature>
<dbReference type="InterPro" id="IPR001750">
    <property type="entry name" value="ND/Mrp_TM"/>
</dbReference>
<feature type="transmembrane region" description="Helical" evidence="8">
    <location>
        <begin position="467"/>
        <end position="486"/>
    </location>
</feature>
<feature type="transmembrane region" description="Helical" evidence="8">
    <location>
        <begin position="352"/>
        <end position="374"/>
    </location>
</feature>
<feature type="transmembrane region" description="Helical" evidence="8">
    <location>
        <begin position="153"/>
        <end position="176"/>
    </location>
</feature>
<keyword evidence="6 8" id="KW-0472">Membrane</keyword>
<dbReference type="EMBL" id="FOUR01000009">
    <property type="protein sequence ID" value="SFN51179.1"/>
    <property type="molecule type" value="Genomic_DNA"/>
</dbReference>
<dbReference type="InterPro" id="IPR003918">
    <property type="entry name" value="NADH_UbQ_OxRdtase"/>
</dbReference>
<dbReference type="PANTHER" id="PTHR42682">
    <property type="entry name" value="HYDROGENASE-4 COMPONENT F"/>
    <property type="match status" value="1"/>
</dbReference>
<feature type="domain" description="NADH:quinone oxidoreductase/Mrp antiporter transmembrane" evidence="9">
    <location>
        <begin position="118"/>
        <end position="377"/>
    </location>
</feature>
<feature type="transmembrane region" description="Helical" evidence="8">
    <location>
        <begin position="100"/>
        <end position="118"/>
    </location>
</feature>
<evidence type="ECO:0000259" key="9">
    <source>
        <dbReference type="Pfam" id="PF00361"/>
    </source>
</evidence>
<reference evidence="11" key="1">
    <citation type="submission" date="2016-10" db="EMBL/GenBank/DDBJ databases">
        <authorList>
            <person name="Varghese N."/>
            <person name="Submissions S."/>
        </authorList>
    </citation>
    <scope>NUCLEOTIDE SEQUENCE [LARGE SCALE GENOMIC DNA]</scope>
    <source>
        <strain evidence="11">CGMCC 1.6775</strain>
    </source>
</reference>
<evidence type="ECO:0000313" key="10">
    <source>
        <dbReference type="EMBL" id="SFN51179.1"/>
    </source>
</evidence>
<dbReference type="InterPro" id="IPR052175">
    <property type="entry name" value="ComplexI-like_HydComp"/>
</dbReference>
<gene>
    <name evidence="10" type="ORF">SAMN04487961_3275</name>
</gene>
<evidence type="ECO:0000256" key="7">
    <source>
        <dbReference type="RuleBase" id="RU000320"/>
    </source>
</evidence>
<evidence type="ECO:0000256" key="4">
    <source>
        <dbReference type="ARBA" id="ARBA00022989"/>
    </source>
</evidence>
<name>A0A1I4ZMG9_9GAMM</name>
<feature type="transmembrane region" description="Helical" evidence="8">
    <location>
        <begin position="394"/>
        <end position="417"/>
    </location>
</feature>